<organism evidence="2 3">
    <name type="scientific">Calothrix parasitica NIES-267</name>
    <dbReference type="NCBI Taxonomy" id="1973488"/>
    <lineage>
        <taxon>Bacteria</taxon>
        <taxon>Bacillati</taxon>
        <taxon>Cyanobacteriota</taxon>
        <taxon>Cyanophyceae</taxon>
        <taxon>Nostocales</taxon>
        <taxon>Calotrichaceae</taxon>
        <taxon>Calothrix</taxon>
    </lineage>
</organism>
<feature type="region of interest" description="Disordered" evidence="1">
    <location>
        <begin position="51"/>
        <end position="96"/>
    </location>
</feature>
<reference evidence="2 3" key="1">
    <citation type="submission" date="2017-06" db="EMBL/GenBank/DDBJ databases">
        <title>Genome sequencing of cyanobaciteial culture collection at National Institute for Environmental Studies (NIES).</title>
        <authorList>
            <person name="Hirose Y."/>
            <person name="Shimura Y."/>
            <person name="Fujisawa T."/>
            <person name="Nakamura Y."/>
            <person name="Kawachi M."/>
        </authorList>
    </citation>
    <scope>NUCLEOTIDE SEQUENCE [LARGE SCALE GENOMIC DNA]</scope>
    <source>
        <strain evidence="2 3">NIES-267</strain>
    </source>
</reference>
<name>A0A1Z4LNI5_9CYAN</name>
<feature type="compositionally biased region" description="Low complexity" evidence="1">
    <location>
        <begin position="61"/>
        <end position="78"/>
    </location>
</feature>
<evidence type="ECO:0000256" key="1">
    <source>
        <dbReference type="SAM" id="MobiDB-lite"/>
    </source>
</evidence>
<proteinExistence type="predicted"/>
<dbReference type="AlphaFoldDB" id="A0A1Z4LNI5"/>
<evidence type="ECO:0000313" key="3">
    <source>
        <dbReference type="Proteomes" id="UP000218418"/>
    </source>
</evidence>
<evidence type="ECO:0000313" key="2">
    <source>
        <dbReference type="EMBL" id="BAY82744.1"/>
    </source>
</evidence>
<sequence length="193" mass="20287">MDKLKNNHMTSKKGFKTGNFIKKIAKVNGAIAIAFFALVLSGCEGSETIGTVESTEQASQATNTGDTDTTVTGNTGAAKPSVPGAKDGTDASTEFPNSELVGKTVTVSTKVKQILGPKAFVVYDIESLRGQEVLVVSNQDAPAVGTNIELTGVMNTFDAASIKKDYGFDLAPEVVKAYTNRPYLAAKAMEKVD</sequence>
<dbReference type="OrthoDB" id="516343at2"/>
<accession>A0A1Z4LNI5</accession>
<dbReference type="Proteomes" id="UP000218418">
    <property type="component" value="Chromosome"/>
</dbReference>
<gene>
    <name evidence="2" type="ORF">NIES267_22280</name>
</gene>
<dbReference type="EMBL" id="AP018227">
    <property type="protein sequence ID" value="BAY82744.1"/>
    <property type="molecule type" value="Genomic_DNA"/>
</dbReference>
<protein>
    <submittedName>
        <fullName evidence="2">Uncharacterized protein</fullName>
    </submittedName>
</protein>
<feature type="compositionally biased region" description="Polar residues" evidence="1">
    <location>
        <begin position="51"/>
        <end position="60"/>
    </location>
</feature>
<keyword evidence="3" id="KW-1185">Reference proteome</keyword>